<dbReference type="InterPro" id="IPR001509">
    <property type="entry name" value="Epimerase_deHydtase"/>
</dbReference>
<comment type="caution">
    <text evidence="2">The sequence shown here is derived from an EMBL/GenBank/DDBJ whole genome shotgun (WGS) entry which is preliminary data.</text>
</comment>
<gene>
    <name evidence="2" type="ORF">DI549_02280</name>
</gene>
<reference evidence="2 3" key="1">
    <citation type="submission" date="2017-08" db="EMBL/GenBank/DDBJ databases">
        <title>Infants hospitalized years apart are colonized by the same room-sourced microbial strains.</title>
        <authorList>
            <person name="Brooks B."/>
            <person name="Olm M.R."/>
            <person name="Firek B.A."/>
            <person name="Baker R."/>
            <person name="Thomas B.C."/>
            <person name="Morowitz M.J."/>
            <person name="Banfield J.F."/>
        </authorList>
    </citation>
    <scope>NUCLEOTIDE SEQUENCE [LARGE SCALE GENOMIC DNA]</scope>
    <source>
        <strain evidence="2">S2_005_001_R2_27</strain>
    </source>
</reference>
<dbReference type="Pfam" id="PF01370">
    <property type="entry name" value="Epimerase"/>
    <property type="match status" value="1"/>
</dbReference>
<dbReference type="PANTHER" id="PTHR48079">
    <property type="entry name" value="PROTEIN YEEZ"/>
    <property type="match status" value="1"/>
</dbReference>
<dbReference type="InterPro" id="IPR051783">
    <property type="entry name" value="NAD(P)-dependent_oxidoreduct"/>
</dbReference>
<sequence length="342" mass="37088">MTTKTALILGATGGIGGEVARNLVRRGWQVRALARTAPVGLRGGIDWMRGDALDAGAVRRAAEGASLIVHGVNPPGYRHWSRLVLPMMDNTLAAARAAGGARVLLPGTVYNYGPDAFPCIGEDAPQRPLTRKGRIRVEMERRLEEATARGDVLALIVRAGDFFGPRAGGNWFGQVLVKPGRPPDVLTYPGRAGVGHQWAYLPDVAETMARLVERDDLPAFARFHMDGQWDGDGTQMIAALRRVLNAPDLPVKPLPWTLMRLTSPVVPLFRELMEMRYLWQQPVRLDNARLRALLGEEPRTPLDEAVRATLVGLGCGTDELTPARPAAQVSAGTPARAARGSR</sequence>
<dbReference type="AlphaFoldDB" id="A0A2W5R315"/>
<organism evidence="2 3">
    <name type="scientific">Ancylobacter novellus</name>
    <name type="common">Thiobacillus novellus</name>
    <dbReference type="NCBI Taxonomy" id="921"/>
    <lineage>
        <taxon>Bacteria</taxon>
        <taxon>Pseudomonadati</taxon>
        <taxon>Pseudomonadota</taxon>
        <taxon>Alphaproteobacteria</taxon>
        <taxon>Hyphomicrobiales</taxon>
        <taxon>Xanthobacteraceae</taxon>
        <taxon>Ancylobacter</taxon>
    </lineage>
</organism>
<dbReference type="Proteomes" id="UP000248887">
    <property type="component" value="Unassembled WGS sequence"/>
</dbReference>
<accession>A0A2W5R315</accession>
<dbReference type="GO" id="GO:0005737">
    <property type="term" value="C:cytoplasm"/>
    <property type="evidence" value="ECO:0007669"/>
    <property type="project" value="TreeGrafter"/>
</dbReference>
<proteinExistence type="predicted"/>
<dbReference type="SUPFAM" id="SSF51735">
    <property type="entry name" value="NAD(P)-binding Rossmann-fold domains"/>
    <property type="match status" value="1"/>
</dbReference>
<dbReference type="PANTHER" id="PTHR48079:SF6">
    <property type="entry name" value="NAD(P)-BINDING DOMAIN-CONTAINING PROTEIN-RELATED"/>
    <property type="match status" value="1"/>
</dbReference>
<evidence type="ECO:0000259" key="1">
    <source>
        <dbReference type="Pfam" id="PF01370"/>
    </source>
</evidence>
<dbReference type="GO" id="GO:0004029">
    <property type="term" value="F:aldehyde dehydrogenase (NAD+) activity"/>
    <property type="evidence" value="ECO:0007669"/>
    <property type="project" value="TreeGrafter"/>
</dbReference>
<protein>
    <recommendedName>
        <fullName evidence="1">NAD-dependent epimerase/dehydratase domain-containing protein</fullName>
    </recommendedName>
</protein>
<evidence type="ECO:0000313" key="3">
    <source>
        <dbReference type="Proteomes" id="UP000248887"/>
    </source>
</evidence>
<dbReference type="Gene3D" id="3.40.50.720">
    <property type="entry name" value="NAD(P)-binding Rossmann-like Domain"/>
    <property type="match status" value="1"/>
</dbReference>
<dbReference type="EMBL" id="QFQD01000004">
    <property type="protein sequence ID" value="PZQ85241.1"/>
    <property type="molecule type" value="Genomic_DNA"/>
</dbReference>
<feature type="domain" description="NAD-dependent epimerase/dehydratase" evidence="1">
    <location>
        <begin position="6"/>
        <end position="214"/>
    </location>
</feature>
<dbReference type="InterPro" id="IPR036291">
    <property type="entry name" value="NAD(P)-bd_dom_sf"/>
</dbReference>
<name>A0A2W5R315_ANCNO</name>
<evidence type="ECO:0000313" key="2">
    <source>
        <dbReference type="EMBL" id="PZQ85241.1"/>
    </source>
</evidence>